<dbReference type="InterPro" id="IPR036388">
    <property type="entry name" value="WH-like_DNA-bd_sf"/>
</dbReference>
<protein>
    <submittedName>
        <fullName evidence="6">Galactose-binding protein regulator</fullName>
    </submittedName>
</protein>
<dbReference type="PRINTS" id="PR00039">
    <property type="entry name" value="HTHLYSR"/>
</dbReference>
<dbReference type="Pfam" id="PF00126">
    <property type="entry name" value="HTH_1"/>
    <property type="match status" value="1"/>
</dbReference>
<gene>
    <name evidence="6" type="ORF">PAMC26510_06990</name>
</gene>
<evidence type="ECO:0000256" key="2">
    <source>
        <dbReference type="ARBA" id="ARBA00023015"/>
    </source>
</evidence>
<feature type="domain" description="HTH lysR-type" evidence="5">
    <location>
        <begin position="12"/>
        <end position="69"/>
    </location>
</feature>
<keyword evidence="2" id="KW-0805">Transcription regulation</keyword>
<evidence type="ECO:0000256" key="3">
    <source>
        <dbReference type="ARBA" id="ARBA00023125"/>
    </source>
</evidence>
<dbReference type="PROSITE" id="PS50931">
    <property type="entry name" value="HTH_LYSR"/>
    <property type="match status" value="1"/>
</dbReference>
<keyword evidence="3" id="KW-0238">DNA-binding</keyword>
<proteinExistence type="inferred from homology"/>
<dbReference type="GO" id="GO:0003700">
    <property type="term" value="F:DNA-binding transcription factor activity"/>
    <property type="evidence" value="ECO:0007669"/>
    <property type="project" value="InterPro"/>
</dbReference>
<dbReference type="SUPFAM" id="SSF46785">
    <property type="entry name" value="Winged helix' DNA-binding domain"/>
    <property type="match status" value="1"/>
</dbReference>
<dbReference type="SUPFAM" id="SSF53850">
    <property type="entry name" value="Periplasmic binding protein-like II"/>
    <property type="match status" value="1"/>
</dbReference>
<keyword evidence="4" id="KW-0804">Transcription</keyword>
<dbReference type="Proteomes" id="UP000194546">
    <property type="component" value="Unassembled WGS sequence"/>
</dbReference>
<accession>A0A242N5E0</accession>
<dbReference type="InterPro" id="IPR000847">
    <property type="entry name" value="LysR_HTH_N"/>
</dbReference>
<dbReference type="Gene3D" id="1.10.10.10">
    <property type="entry name" value="Winged helix-like DNA-binding domain superfamily/Winged helix DNA-binding domain"/>
    <property type="match status" value="1"/>
</dbReference>
<dbReference type="PANTHER" id="PTHR30126:SF97">
    <property type="entry name" value="HTH-TYPE TRANSCRIPTIONAL REGULATOR ABGR"/>
    <property type="match status" value="1"/>
</dbReference>
<dbReference type="InterPro" id="IPR036390">
    <property type="entry name" value="WH_DNA-bd_sf"/>
</dbReference>
<comment type="caution">
    <text evidence="6">The sequence shown here is derived from an EMBL/GenBank/DDBJ whole genome shotgun (WGS) entry which is preliminary data.</text>
</comment>
<organism evidence="6 7">
    <name type="scientific">Caballeronia sordidicola</name>
    <name type="common">Burkholderia sordidicola</name>
    <dbReference type="NCBI Taxonomy" id="196367"/>
    <lineage>
        <taxon>Bacteria</taxon>
        <taxon>Pseudomonadati</taxon>
        <taxon>Pseudomonadota</taxon>
        <taxon>Betaproteobacteria</taxon>
        <taxon>Burkholderiales</taxon>
        <taxon>Burkholderiaceae</taxon>
        <taxon>Caballeronia</taxon>
    </lineage>
</organism>
<dbReference type="AlphaFoldDB" id="A0A242N5E0"/>
<evidence type="ECO:0000313" key="6">
    <source>
        <dbReference type="EMBL" id="OTP78890.1"/>
    </source>
</evidence>
<evidence type="ECO:0000259" key="5">
    <source>
        <dbReference type="PROSITE" id="PS50931"/>
    </source>
</evidence>
<dbReference type="RefSeq" id="WP_086380898.1">
    <property type="nucleotide sequence ID" value="NZ_NBTY01000038.1"/>
</dbReference>
<evidence type="ECO:0000256" key="4">
    <source>
        <dbReference type="ARBA" id="ARBA00023163"/>
    </source>
</evidence>
<dbReference type="PANTHER" id="PTHR30126">
    <property type="entry name" value="HTH-TYPE TRANSCRIPTIONAL REGULATOR"/>
    <property type="match status" value="1"/>
</dbReference>
<name>A0A242N5E0_CABSO</name>
<dbReference type="Gene3D" id="3.40.190.10">
    <property type="entry name" value="Periplasmic binding protein-like II"/>
    <property type="match status" value="2"/>
</dbReference>
<evidence type="ECO:0000256" key="1">
    <source>
        <dbReference type="ARBA" id="ARBA00009437"/>
    </source>
</evidence>
<dbReference type="Pfam" id="PF03466">
    <property type="entry name" value="LysR_substrate"/>
    <property type="match status" value="1"/>
</dbReference>
<dbReference type="InterPro" id="IPR005119">
    <property type="entry name" value="LysR_subst-bd"/>
</dbReference>
<dbReference type="GO" id="GO:0000976">
    <property type="term" value="F:transcription cis-regulatory region binding"/>
    <property type="evidence" value="ECO:0007669"/>
    <property type="project" value="TreeGrafter"/>
</dbReference>
<evidence type="ECO:0000313" key="7">
    <source>
        <dbReference type="Proteomes" id="UP000194546"/>
    </source>
</evidence>
<dbReference type="EMBL" id="NBTY01000038">
    <property type="protein sequence ID" value="OTP78890.1"/>
    <property type="molecule type" value="Genomic_DNA"/>
</dbReference>
<sequence length="307" mass="33481">MIALSSAIRKRLRLRHLQLMLALSTAGSLRRAADELAMTQPAATKALRELEDAVGVQLFVRHARGMNATVYGEAVMRYARVVFEDLDELREELAAIEAGDVGKVRIGAVMAPAPELLTRAIVALKEAHPRLQITVQIDTSDVLVPALQQDQLDLMIGRIPDGVPGLDLSFETLSEEALSIVVRPGHPVRAIPRPKLAALAAYPWIVQPHPSPMRQIIDQTFRESRVTAPVSLVETSSILTTLSLLRDADMLAVLPSSVALYYEALGLIASLSTPLRGRLAPYGLILRKNRRVRPATQLAIDAIRAVA</sequence>
<reference evidence="6 7" key="1">
    <citation type="submission" date="2017-03" db="EMBL/GenBank/DDBJ databases">
        <title>Genome analysis of strain PAMC 26510.</title>
        <authorList>
            <person name="Oh H.-M."/>
            <person name="Yang J.-A."/>
        </authorList>
    </citation>
    <scope>NUCLEOTIDE SEQUENCE [LARGE SCALE GENOMIC DNA]</scope>
    <source>
        <strain evidence="6 7">PAMC 26510</strain>
    </source>
</reference>
<comment type="similarity">
    <text evidence="1">Belongs to the LysR transcriptional regulatory family.</text>
</comment>